<gene>
    <name evidence="1" type="ORF">BAY60_16190</name>
</gene>
<evidence type="ECO:0000313" key="2">
    <source>
        <dbReference type="Proteomes" id="UP000249915"/>
    </source>
</evidence>
<sequence length="162" mass="16290">MVNGMRHYYEARVLLVPQGGSAIDVAATMRDLGLDGVLTATEAAGGGFGLRPLGRHGWAASSRVDSATDAVAGADIVILLATDLAEVHGDVCAEIAETARRDGGLVAALVVGSIGQDTPGGDGAMAALRAAVDMLVVVRGPELAASFVDVLRGGRRDGVVAA</sequence>
<evidence type="ECO:0000313" key="1">
    <source>
        <dbReference type="EMBL" id="PXY27896.1"/>
    </source>
</evidence>
<dbReference type="Proteomes" id="UP000249915">
    <property type="component" value="Unassembled WGS sequence"/>
</dbReference>
<dbReference type="AlphaFoldDB" id="A0A2V4B166"/>
<protein>
    <recommendedName>
        <fullName evidence="3">Methylmalonyl-CoA mutase</fullName>
    </recommendedName>
</protein>
<comment type="caution">
    <text evidence="1">The sequence shown here is derived from an EMBL/GenBank/DDBJ whole genome shotgun (WGS) entry which is preliminary data.</text>
</comment>
<keyword evidence="2" id="KW-1185">Reference proteome</keyword>
<accession>A0A2V4B166</accession>
<dbReference type="EMBL" id="MASW01000002">
    <property type="protein sequence ID" value="PXY27896.1"/>
    <property type="molecule type" value="Genomic_DNA"/>
</dbReference>
<evidence type="ECO:0008006" key="3">
    <source>
        <dbReference type="Google" id="ProtNLM"/>
    </source>
</evidence>
<name>A0A2V4B166_9PSEU</name>
<organism evidence="1 2">
    <name type="scientific">Prauserella muralis</name>
    <dbReference type="NCBI Taxonomy" id="588067"/>
    <lineage>
        <taxon>Bacteria</taxon>
        <taxon>Bacillati</taxon>
        <taxon>Actinomycetota</taxon>
        <taxon>Actinomycetes</taxon>
        <taxon>Pseudonocardiales</taxon>
        <taxon>Pseudonocardiaceae</taxon>
        <taxon>Prauserella</taxon>
    </lineage>
</organism>
<proteinExistence type="predicted"/>
<reference evidence="1 2" key="1">
    <citation type="submission" date="2016-07" db="EMBL/GenBank/DDBJ databases">
        <title>Draft genome sequence of Prauserella muralis DSM 45305, isolated from a mould-covered wall in an indoor environment.</title>
        <authorList>
            <person name="Ruckert C."/>
            <person name="Albersmeier A."/>
            <person name="Jiang C.-L."/>
            <person name="Jiang Y."/>
            <person name="Kalinowski J."/>
            <person name="Schneider O."/>
            <person name="Winkler A."/>
            <person name="Zotchev S.B."/>
        </authorList>
    </citation>
    <scope>NUCLEOTIDE SEQUENCE [LARGE SCALE GENOMIC DNA]</scope>
    <source>
        <strain evidence="1 2">DSM 45305</strain>
    </source>
</reference>